<reference evidence="1 2" key="1">
    <citation type="submission" date="2020-08" db="EMBL/GenBank/DDBJ databases">
        <title>Cohnella phylogeny.</title>
        <authorList>
            <person name="Dunlap C."/>
        </authorList>
    </citation>
    <scope>NUCLEOTIDE SEQUENCE [LARGE SCALE GENOMIC DNA]</scope>
    <source>
        <strain evidence="1 2">DSM 103658</strain>
    </source>
</reference>
<sequence length="338" mass="39598">MKKIFYSKSADARAAYVRSYFNQCGTRKMFYLIPKKFMEDMSYRLPEARLFTYEDVTKSNDLFNEANEETLLVFDRSARYKMITNNTFVRLSRIASQYKHKVMIDIVPFTSGVEYLYSPLAFIDRGILGYQHWYSYRENNWEQQGNNRVRAHDFDLLAAKLAEHADIDYADFLGNQVVTVDCSMTKFEAAEYKQLRDRMFEENKTASPIITTLADWTNIRESRYAALGSLLTRPGNTAVYTNLAGHNKRLQKRFPGVNAKSFYDTNGDEGQYDRVILFETPIVRGYLFLDVIANVRPDCEIYIFRSDSTVDRMLYKRVFEEYNQINALASALYREVRQ</sequence>
<name>A0A841TBM3_9BACL</name>
<keyword evidence="2" id="KW-1185">Reference proteome</keyword>
<evidence type="ECO:0000313" key="1">
    <source>
        <dbReference type="EMBL" id="MBB6677429.1"/>
    </source>
</evidence>
<dbReference type="AlphaFoldDB" id="A0A841TBM3"/>
<protein>
    <submittedName>
        <fullName evidence="1">Uncharacterized protein</fullName>
    </submittedName>
</protein>
<dbReference type="RefSeq" id="WP_185178710.1">
    <property type="nucleotide sequence ID" value="NZ_CBCSEP010000013.1"/>
</dbReference>
<proteinExistence type="predicted"/>
<evidence type="ECO:0000313" key="2">
    <source>
        <dbReference type="Proteomes" id="UP000574133"/>
    </source>
</evidence>
<dbReference type="EMBL" id="JACJVN010000032">
    <property type="protein sequence ID" value="MBB6677429.1"/>
    <property type="molecule type" value="Genomic_DNA"/>
</dbReference>
<comment type="caution">
    <text evidence="1">The sequence shown here is derived from an EMBL/GenBank/DDBJ whole genome shotgun (WGS) entry which is preliminary data.</text>
</comment>
<gene>
    <name evidence="1" type="ORF">H4Q31_08845</name>
</gene>
<accession>A0A841TBM3</accession>
<dbReference type="Proteomes" id="UP000574133">
    <property type="component" value="Unassembled WGS sequence"/>
</dbReference>
<organism evidence="1 2">
    <name type="scientific">Cohnella lubricantis</name>
    <dbReference type="NCBI Taxonomy" id="2163172"/>
    <lineage>
        <taxon>Bacteria</taxon>
        <taxon>Bacillati</taxon>
        <taxon>Bacillota</taxon>
        <taxon>Bacilli</taxon>
        <taxon>Bacillales</taxon>
        <taxon>Paenibacillaceae</taxon>
        <taxon>Cohnella</taxon>
    </lineage>
</organism>